<comment type="caution">
    <text evidence="1">The sequence shown here is derived from an EMBL/GenBank/DDBJ whole genome shotgun (WGS) entry which is preliminary data.</text>
</comment>
<name>A0ACB7XBS0_9ERIC</name>
<proteinExistence type="predicted"/>
<dbReference type="Proteomes" id="UP000828048">
    <property type="component" value="Chromosome 6"/>
</dbReference>
<protein>
    <submittedName>
        <fullName evidence="1">Uncharacterized protein</fullName>
    </submittedName>
</protein>
<organism evidence="1 2">
    <name type="scientific">Vaccinium darrowii</name>
    <dbReference type="NCBI Taxonomy" id="229202"/>
    <lineage>
        <taxon>Eukaryota</taxon>
        <taxon>Viridiplantae</taxon>
        <taxon>Streptophyta</taxon>
        <taxon>Embryophyta</taxon>
        <taxon>Tracheophyta</taxon>
        <taxon>Spermatophyta</taxon>
        <taxon>Magnoliopsida</taxon>
        <taxon>eudicotyledons</taxon>
        <taxon>Gunneridae</taxon>
        <taxon>Pentapetalae</taxon>
        <taxon>asterids</taxon>
        <taxon>Ericales</taxon>
        <taxon>Ericaceae</taxon>
        <taxon>Vaccinioideae</taxon>
        <taxon>Vaccinieae</taxon>
        <taxon>Vaccinium</taxon>
    </lineage>
</organism>
<sequence length="136" mass="15342">MEGYYSIIQEQMGFSTMRAKLQEEIGTTLEQFEACAIYEMANRVNTLKTEPQKIELEFSLMRKLYARKPRGEYGGSSFKLGAKLRANNPAYCGSAGANAANPHDNEILPGMNLIDYSPPRRNFMFPSKGNPRMYAV</sequence>
<accession>A0ACB7XBS0</accession>
<dbReference type="EMBL" id="CM037156">
    <property type="protein sequence ID" value="KAH7838070.1"/>
    <property type="molecule type" value="Genomic_DNA"/>
</dbReference>
<keyword evidence="2" id="KW-1185">Reference proteome</keyword>
<gene>
    <name evidence="1" type="ORF">Vadar_021654</name>
</gene>
<reference evidence="1 2" key="1">
    <citation type="journal article" date="2021" name="Hortic Res">
        <title>High-quality reference genome and annotation aids understanding of berry development for evergreen blueberry (Vaccinium darrowii).</title>
        <authorList>
            <person name="Yu J."/>
            <person name="Hulse-Kemp A.M."/>
            <person name="Babiker E."/>
            <person name="Staton M."/>
        </authorList>
    </citation>
    <scope>NUCLEOTIDE SEQUENCE [LARGE SCALE GENOMIC DNA]</scope>
    <source>
        <strain evidence="2">cv. NJ 8807/NJ 8810</strain>
        <tissue evidence="1">Young leaf</tissue>
    </source>
</reference>
<evidence type="ECO:0000313" key="1">
    <source>
        <dbReference type="EMBL" id="KAH7838070.1"/>
    </source>
</evidence>
<evidence type="ECO:0000313" key="2">
    <source>
        <dbReference type="Proteomes" id="UP000828048"/>
    </source>
</evidence>